<evidence type="ECO:0000259" key="8">
    <source>
        <dbReference type="Pfam" id="PF00107"/>
    </source>
</evidence>
<comment type="cofactor">
    <cofactor evidence="1 6">
        <name>Zn(2+)</name>
        <dbReference type="ChEBI" id="CHEBI:29105"/>
    </cofactor>
</comment>
<dbReference type="Gene3D" id="3.90.180.10">
    <property type="entry name" value="Medium-chain alcohol dehydrogenases, catalytic domain"/>
    <property type="match status" value="1"/>
</dbReference>
<keyword evidence="3 6" id="KW-0479">Metal-binding</keyword>
<keyword evidence="4 6" id="KW-0862">Zinc</keyword>
<dbReference type="PROSITE" id="PS00059">
    <property type="entry name" value="ADH_ZINC"/>
    <property type="match status" value="1"/>
</dbReference>
<protein>
    <recommendedName>
        <fullName evidence="12">GroES-like protein</fullName>
    </recommendedName>
</protein>
<evidence type="ECO:0000256" key="3">
    <source>
        <dbReference type="ARBA" id="ARBA00022723"/>
    </source>
</evidence>
<proteinExistence type="inferred from homology"/>
<evidence type="ECO:0000259" key="9">
    <source>
        <dbReference type="Pfam" id="PF08240"/>
    </source>
</evidence>
<sequence length="427" mass="45141">MSPIALPNQTAAVLHGPKDLRIEQRPLWPPQQDQCQVDIVSTGLCGSDLHYYMLGRNGDFAIQAPLVLGHEAAGVITAVGSNVLQKYPHLVPGTRVAVECGVMCRDCKYCHSGRYNLCKSLRFCSSAKTFPHLDGTLQEKMNHPAHVLHPLPENLSYDLAALAEPLSVLLHAARRAGIAPPSSTPSLGNPNAASSSHSSSESISYAQGKTVLVLGVGAIGLLACALAKAFGATRVCAIDINQDRLDFARREGFAESVYCLPLPPKAANGAKSSQSKDDALKRAKDNAATALDTFAEPDGFDVVFECTGAEGCILMSVFTALTGGKVTLVGMGTSTVSNFPLAAAALREVDLIGSFRYADTYPEALRLLATPPSSSSSPSFGEKVAKLVTHKYDLKDAQKAFELVAKGRDEKGSMVLKVVVGTGESDS</sequence>
<dbReference type="Pfam" id="PF00107">
    <property type="entry name" value="ADH_zinc_N"/>
    <property type="match status" value="1"/>
</dbReference>
<evidence type="ECO:0000256" key="7">
    <source>
        <dbReference type="SAM" id="MobiDB-lite"/>
    </source>
</evidence>
<dbReference type="InterPro" id="IPR013154">
    <property type="entry name" value="ADH-like_N"/>
</dbReference>
<name>A0ABR1INX6_9AGAR</name>
<organism evidence="10 11">
    <name type="scientific">Marasmiellus scandens</name>
    <dbReference type="NCBI Taxonomy" id="2682957"/>
    <lineage>
        <taxon>Eukaryota</taxon>
        <taxon>Fungi</taxon>
        <taxon>Dikarya</taxon>
        <taxon>Basidiomycota</taxon>
        <taxon>Agaricomycotina</taxon>
        <taxon>Agaricomycetes</taxon>
        <taxon>Agaricomycetidae</taxon>
        <taxon>Agaricales</taxon>
        <taxon>Marasmiineae</taxon>
        <taxon>Omphalotaceae</taxon>
        <taxon>Marasmiellus</taxon>
    </lineage>
</organism>
<dbReference type="EMBL" id="JBANRG010000106">
    <property type="protein sequence ID" value="KAK7435525.1"/>
    <property type="molecule type" value="Genomic_DNA"/>
</dbReference>
<dbReference type="InterPro" id="IPR013149">
    <property type="entry name" value="ADH-like_C"/>
</dbReference>
<feature type="domain" description="Alcohol dehydrogenase-like N-terminal" evidence="9">
    <location>
        <begin position="32"/>
        <end position="153"/>
    </location>
</feature>
<evidence type="ECO:0000256" key="2">
    <source>
        <dbReference type="ARBA" id="ARBA00008072"/>
    </source>
</evidence>
<feature type="compositionally biased region" description="Polar residues" evidence="7">
    <location>
        <begin position="184"/>
        <end position="193"/>
    </location>
</feature>
<dbReference type="SUPFAM" id="SSF50129">
    <property type="entry name" value="GroES-like"/>
    <property type="match status" value="1"/>
</dbReference>
<evidence type="ECO:0000313" key="10">
    <source>
        <dbReference type="EMBL" id="KAK7435525.1"/>
    </source>
</evidence>
<dbReference type="SUPFAM" id="SSF51735">
    <property type="entry name" value="NAD(P)-binding Rossmann-fold domains"/>
    <property type="match status" value="1"/>
</dbReference>
<dbReference type="PANTHER" id="PTHR43161:SF25">
    <property type="entry name" value="ALCOHOL DEHYDROGENASE, PUTATIVE (AFU_ORTHOLOGUE AFUA_1G14390)-RELATED"/>
    <property type="match status" value="1"/>
</dbReference>
<dbReference type="CDD" id="cd05285">
    <property type="entry name" value="sorbitol_DH"/>
    <property type="match status" value="1"/>
</dbReference>
<dbReference type="PANTHER" id="PTHR43161">
    <property type="entry name" value="SORBITOL DEHYDROGENASE"/>
    <property type="match status" value="1"/>
</dbReference>
<feature type="region of interest" description="Disordered" evidence="7">
    <location>
        <begin position="180"/>
        <end position="199"/>
    </location>
</feature>
<keyword evidence="5" id="KW-0560">Oxidoreductase</keyword>
<dbReference type="Pfam" id="PF08240">
    <property type="entry name" value="ADH_N"/>
    <property type="match status" value="1"/>
</dbReference>
<dbReference type="InterPro" id="IPR002328">
    <property type="entry name" value="ADH_Zn_CS"/>
</dbReference>
<evidence type="ECO:0000256" key="1">
    <source>
        <dbReference type="ARBA" id="ARBA00001947"/>
    </source>
</evidence>
<evidence type="ECO:0000313" key="11">
    <source>
        <dbReference type="Proteomes" id="UP001498398"/>
    </source>
</evidence>
<reference evidence="10 11" key="1">
    <citation type="submission" date="2024-01" db="EMBL/GenBank/DDBJ databases">
        <title>A draft genome for the cacao thread blight pathogen Marasmiellus scandens.</title>
        <authorList>
            <person name="Baruah I.K."/>
            <person name="Leung J."/>
            <person name="Bukari Y."/>
            <person name="Amoako-Attah I."/>
            <person name="Meinhardt L.W."/>
            <person name="Bailey B.A."/>
            <person name="Cohen S.P."/>
        </authorList>
    </citation>
    <scope>NUCLEOTIDE SEQUENCE [LARGE SCALE GENOMIC DNA]</scope>
    <source>
        <strain evidence="10 11">GH-19</strain>
    </source>
</reference>
<evidence type="ECO:0000256" key="5">
    <source>
        <dbReference type="ARBA" id="ARBA00023002"/>
    </source>
</evidence>
<gene>
    <name evidence="10" type="ORF">VKT23_019647</name>
</gene>
<dbReference type="Gene3D" id="3.40.50.720">
    <property type="entry name" value="NAD(P)-binding Rossmann-like Domain"/>
    <property type="match status" value="1"/>
</dbReference>
<accession>A0ABR1INX6</accession>
<keyword evidence="11" id="KW-1185">Reference proteome</keyword>
<evidence type="ECO:0008006" key="12">
    <source>
        <dbReference type="Google" id="ProtNLM"/>
    </source>
</evidence>
<comment type="similarity">
    <text evidence="2 6">Belongs to the zinc-containing alcohol dehydrogenase family.</text>
</comment>
<dbReference type="InterPro" id="IPR036291">
    <property type="entry name" value="NAD(P)-bd_dom_sf"/>
</dbReference>
<dbReference type="Proteomes" id="UP001498398">
    <property type="component" value="Unassembled WGS sequence"/>
</dbReference>
<feature type="domain" description="Alcohol dehydrogenase-like C-terminal" evidence="8">
    <location>
        <begin position="218"/>
        <end position="369"/>
    </location>
</feature>
<dbReference type="InterPro" id="IPR011032">
    <property type="entry name" value="GroES-like_sf"/>
</dbReference>
<comment type="caution">
    <text evidence="10">The sequence shown here is derived from an EMBL/GenBank/DDBJ whole genome shotgun (WGS) entry which is preliminary data.</text>
</comment>
<dbReference type="InterPro" id="IPR045306">
    <property type="entry name" value="SDH-like"/>
</dbReference>
<evidence type="ECO:0000256" key="4">
    <source>
        <dbReference type="ARBA" id="ARBA00022833"/>
    </source>
</evidence>
<evidence type="ECO:0000256" key="6">
    <source>
        <dbReference type="RuleBase" id="RU361277"/>
    </source>
</evidence>